<dbReference type="eggNOG" id="COG3637">
    <property type="taxonomic scope" value="Bacteria"/>
</dbReference>
<reference evidence="4 5" key="1">
    <citation type="submission" date="2013-09" db="EMBL/GenBank/DDBJ databases">
        <authorList>
            <person name="Zeng Z."/>
            <person name="Chen C."/>
        </authorList>
    </citation>
    <scope>NUCLEOTIDE SEQUENCE [LARGE SCALE GENOMIC DNA]</scope>
    <source>
        <strain evidence="4 5">WB 3.3-2</strain>
    </source>
</reference>
<dbReference type="RefSeq" id="WP_026299992.1">
    <property type="nucleotide sequence ID" value="NZ_JRLX01000007.1"/>
</dbReference>
<dbReference type="InterPro" id="IPR011250">
    <property type="entry name" value="OMP/PagP_B-barrel"/>
</dbReference>
<feature type="signal peptide" evidence="2">
    <location>
        <begin position="1"/>
        <end position="18"/>
    </location>
</feature>
<dbReference type="AlphaFoldDB" id="A0A0A2M2U4"/>
<dbReference type="OrthoDB" id="945117at2"/>
<dbReference type="Gene3D" id="2.40.160.20">
    <property type="match status" value="1"/>
</dbReference>
<dbReference type="InterPro" id="IPR027385">
    <property type="entry name" value="Beta-barrel_OMP"/>
</dbReference>
<sequence length="200" mass="21390">MKKLICSMALLAFGLTHAQETTTLGVPASNGFNNGDLFITGSIGIGSESTGDNKTNSFNISPKVGYFVTPNIALGVALGYTHGKEEAPETADIKSTEFAVGVFGRYYVTPANSFSVFGELGVDYIHSKIEAVTEDNSNALRIALAPGVSYFISKNFALEAKFGILSYRTDNPDADGVQNTDQFNFGLNLSDINIGAIYRF</sequence>
<dbReference type="Proteomes" id="UP000030152">
    <property type="component" value="Unassembled WGS sequence"/>
</dbReference>
<dbReference type="STRING" id="1121895.GCA_000378485_01996"/>
<feature type="chain" id="PRO_5001990829" description="Outer membrane protein beta-barrel domain-containing protein" evidence="2">
    <location>
        <begin position="19"/>
        <end position="200"/>
    </location>
</feature>
<name>A0A0A2M2U4_9FLAO</name>
<evidence type="ECO:0000313" key="4">
    <source>
        <dbReference type="EMBL" id="KGO86972.1"/>
    </source>
</evidence>
<dbReference type="EMBL" id="JRLX01000007">
    <property type="protein sequence ID" value="KGO86972.1"/>
    <property type="molecule type" value="Genomic_DNA"/>
</dbReference>
<keyword evidence="5" id="KW-1185">Reference proteome</keyword>
<organism evidence="4 5">
    <name type="scientific">Flavobacterium rivuli WB 3.3-2 = DSM 21788</name>
    <dbReference type="NCBI Taxonomy" id="1121895"/>
    <lineage>
        <taxon>Bacteria</taxon>
        <taxon>Pseudomonadati</taxon>
        <taxon>Bacteroidota</taxon>
        <taxon>Flavobacteriia</taxon>
        <taxon>Flavobacteriales</taxon>
        <taxon>Flavobacteriaceae</taxon>
        <taxon>Flavobacterium</taxon>
    </lineage>
</organism>
<proteinExistence type="predicted"/>
<feature type="domain" description="Outer membrane protein beta-barrel" evidence="3">
    <location>
        <begin position="24"/>
        <end position="189"/>
    </location>
</feature>
<gene>
    <name evidence="4" type="ORF">Q765_08400</name>
</gene>
<protein>
    <recommendedName>
        <fullName evidence="3">Outer membrane protein beta-barrel domain-containing protein</fullName>
    </recommendedName>
</protein>
<keyword evidence="1 2" id="KW-0732">Signal</keyword>
<evidence type="ECO:0000256" key="1">
    <source>
        <dbReference type="ARBA" id="ARBA00022729"/>
    </source>
</evidence>
<evidence type="ECO:0000256" key="2">
    <source>
        <dbReference type="SAM" id="SignalP"/>
    </source>
</evidence>
<comment type="caution">
    <text evidence="4">The sequence shown here is derived from an EMBL/GenBank/DDBJ whole genome shotgun (WGS) entry which is preliminary data.</text>
</comment>
<dbReference type="Pfam" id="PF13505">
    <property type="entry name" value="OMP_b-brl"/>
    <property type="match status" value="1"/>
</dbReference>
<evidence type="ECO:0000259" key="3">
    <source>
        <dbReference type="Pfam" id="PF13505"/>
    </source>
</evidence>
<accession>A0A0A2M2U4</accession>
<evidence type="ECO:0000313" key="5">
    <source>
        <dbReference type="Proteomes" id="UP000030152"/>
    </source>
</evidence>
<dbReference type="SUPFAM" id="SSF56925">
    <property type="entry name" value="OMPA-like"/>
    <property type="match status" value="1"/>
</dbReference>